<organism evidence="2 3">
    <name type="scientific">Dielma fastidiosa</name>
    <dbReference type="NCBI Taxonomy" id="1034346"/>
    <lineage>
        <taxon>Bacteria</taxon>
        <taxon>Bacillati</taxon>
        <taxon>Bacillota</taxon>
        <taxon>Erysipelotrichia</taxon>
        <taxon>Erysipelotrichales</taxon>
        <taxon>Erysipelotrichaceae</taxon>
        <taxon>Dielma</taxon>
    </lineage>
</organism>
<feature type="domain" description="Carboxymuconolactone decarboxylase-like" evidence="1">
    <location>
        <begin position="127"/>
        <end position="208"/>
    </location>
</feature>
<dbReference type="EMBL" id="JALDAW010000002">
    <property type="protein sequence ID" value="MDY5166716.1"/>
    <property type="molecule type" value="Genomic_DNA"/>
</dbReference>
<dbReference type="AlphaFoldDB" id="A0AB35UJ17"/>
<dbReference type="GO" id="GO:0051920">
    <property type="term" value="F:peroxiredoxin activity"/>
    <property type="evidence" value="ECO:0007669"/>
    <property type="project" value="InterPro"/>
</dbReference>
<dbReference type="PANTHER" id="PTHR33570:SF2">
    <property type="entry name" value="CARBOXYMUCONOLACTONE DECARBOXYLASE-LIKE DOMAIN-CONTAINING PROTEIN"/>
    <property type="match status" value="1"/>
</dbReference>
<dbReference type="Proteomes" id="UP001276902">
    <property type="component" value="Unassembled WGS sequence"/>
</dbReference>
<accession>A0AB35UJ17</accession>
<dbReference type="InterPro" id="IPR052512">
    <property type="entry name" value="4CMD/NDH-1_regulator"/>
</dbReference>
<gene>
    <name evidence="2" type="ORF">MQE39_01070</name>
</gene>
<evidence type="ECO:0000313" key="2">
    <source>
        <dbReference type="EMBL" id="MDY5166716.1"/>
    </source>
</evidence>
<dbReference type="InterPro" id="IPR029032">
    <property type="entry name" value="AhpD-like"/>
</dbReference>
<dbReference type="InterPro" id="IPR003779">
    <property type="entry name" value="CMD-like"/>
</dbReference>
<evidence type="ECO:0000259" key="1">
    <source>
        <dbReference type="Pfam" id="PF02627"/>
    </source>
</evidence>
<evidence type="ECO:0000313" key="3">
    <source>
        <dbReference type="Proteomes" id="UP001276902"/>
    </source>
</evidence>
<dbReference type="Pfam" id="PF02627">
    <property type="entry name" value="CMD"/>
    <property type="match status" value="1"/>
</dbReference>
<name>A0AB35UJ17_9FIRM</name>
<dbReference type="GeneID" id="94442739"/>
<dbReference type="SUPFAM" id="SSF69118">
    <property type="entry name" value="AhpD-like"/>
    <property type="match status" value="1"/>
</dbReference>
<protein>
    <submittedName>
        <fullName evidence="2">Carboxymuconolactone decarboxylase family protein</fullName>
    </submittedName>
</protein>
<dbReference type="Gene3D" id="1.20.1290.10">
    <property type="entry name" value="AhpD-like"/>
    <property type="match status" value="1"/>
</dbReference>
<dbReference type="PANTHER" id="PTHR33570">
    <property type="entry name" value="4-CARBOXYMUCONOLACTONE DECARBOXYLASE FAMILY PROTEIN"/>
    <property type="match status" value="1"/>
</dbReference>
<dbReference type="RefSeq" id="WP_118454993.1">
    <property type="nucleotide sequence ID" value="NZ_BAABZA010000008.1"/>
</dbReference>
<reference evidence="2" key="1">
    <citation type="submission" date="2022-03" db="EMBL/GenBank/DDBJ databases">
        <title>First case of bacteraemia caused by Dielma fastidiosa in a patient hospitalised with diverticulitis.</title>
        <authorList>
            <person name="Forman-Ankjaer B."/>
            <person name="Hvid-Jensen F."/>
            <person name="Kobel C.M."/>
            <person name="Greve T."/>
        </authorList>
    </citation>
    <scope>NUCLEOTIDE SEQUENCE</scope>
    <source>
        <strain evidence="2">AUH_DF_2021</strain>
    </source>
</reference>
<proteinExistence type="predicted"/>
<sequence length="214" mass="24559">MEEFNNIINNFVDQEVNLHGKLSEDMKVIIRTVCFCVLEAEDEILELTKSLIIGDRKRVKEALLQCTPYIGSIKVRKAMKLFDFEDECTKKSIEQRFKEGKEKRCEIFGFEATNKNIDNALEDLKHIQHYLCSYCFGDFYTREGLNLKERELLTFCILSSLGGCENQLKSHVKGNLNVGNTRDDLIDAITVCLPYIGFPKTLNAISCINEITLK</sequence>
<comment type="caution">
    <text evidence="2">The sequence shown here is derived from an EMBL/GenBank/DDBJ whole genome shotgun (WGS) entry which is preliminary data.</text>
</comment>